<dbReference type="AlphaFoldDB" id="A0A918X8Q3"/>
<organism evidence="3 4">
    <name type="scientific">Nocardiopsis kunsanensis</name>
    <dbReference type="NCBI Taxonomy" id="141693"/>
    <lineage>
        <taxon>Bacteria</taxon>
        <taxon>Bacillati</taxon>
        <taxon>Actinomycetota</taxon>
        <taxon>Actinomycetes</taxon>
        <taxon>Streptosporangiales</taxon>
        <taxon>Nocardiopsidaceae</taxon>
        <taxon>Nocardiopsis</taxon>
    </lineage>
</organism>
<protein>
    <submittedName>
        <fullName evidence="3">Uncharacterized protein</fullName>
    </submittedName>
</protein>
<evidence type="ECO:0000256" key="1">
    <source>
        <dbReference type="SAM" id="MobiDB-lite"/>
    </source>
</evidence>
<keyword evidence="2" id="KW-0812">Transmembrane</keyword>
<dbReference type="Proteomes" id="UP000654947">
    <property type="component" value="Unassembled WGS sequence"/>
</dbReference>
<feature type="transmembrane region" description="Helical" evidence="2">
    <location>
        <begin position="12"/>
        <end position="41"/>
    </location>
</feature>
<keyword evidence="2" id="KW-1133">Transmembrane helix</keyword>
<evidence type="ECO:0000313" key="3">
    <source>
        <dbReference type="EMBL" id="GHD17169.1"/>
    </source>
</evidence>
<dbReference type="EMBL" id="BMXL01000002">
    <property type="protein sequence ID" value="GHD17169.1"/>
    <property type="molecule type" value="Genomic_DNA"/>
</dbReference>
<sequence length="127" mass="12895">MTTEPGAQSTVLGLLLIVAGTAVLVPIVGALQKVMVAIVMIGSGLRFSLTGLSEMTSSPVAGTAAGAAGLVLAFLALYTALALELEDSKGYSVLPLFRHGDASLATRHDIGDQTKGSARETGVRAEL</sequence>
<evidence type="ECO:0000256" key="2">
    <source>
        <dbReference type="SAM" id="Phobius"/>
    </source>
</evidence>
<gene>
    <name evidence="3" type="ORF">GCM10007147_06040</name>
</gene>
<name>A0A918X8Q3_9ACTN</name>
<evidence type="ECO:0000313" key="4">
    <source>
        <dbReference type="Proteomes" id="UP000654947"/>
    </source>
</evidence>
<comment type="caution">
    <text evidence="3">The sequence shown here is derived from an EMBL/GenBank/DDBJ whole genome shotgun (WGS) entry which is preliminary data.</text>
</comment>
<reference evidence="3 4" key="1">
    <citation type="journal article" date="2014" name="Int. J. Syst. Evol. Microbiol.">
        <title>Complete genome sequence of Corynebacterium casei LMG S-19264T (=DSM 44701T), isolated from a smear-ripened cheese.</title>
        <authorList>
            <consortium name="US DOE Joint Genome Institute (JGI-PGF)"/>
            <person name="Walter F."/>
            <person name="Albersmeier A."/>
            <person name="Kalinowski J."/>
            <person name="Ruckert C."/>
        </authorList>
    </citation>
    <scope>NUCLEOTIDE SEQUENCE [LARGE SCALE GENOMIC DNA]</scope>
    <source>
        <strain evidence="3 4">KCTC 19473</strain>
    </source>
</reference>
<proteinExistence type="predicted"/>
<feature type="transmembrane region" description="Helical" evidence="2">
    <location>
        <begin position="61"/>
        <end position="83"/>
    </location>
</feature>
<keyword evidence="2" id="KW-0472">Membrane</keyword>
<keyword evidence="4" id="KW-1185">Reference proteome</keyword>
<accession>A0A918X8Q3</accession>
<feature type="region of interest" description="Disordered" evidence="1">
    <location>
        <begin position="108"/>
        <end position="127"/>
    </location>
</feature>